<evidence type="ECO:0000313" key="3">
    <source>
        <dbReference type="Proteomes" id="UP000010959"/>
    </source>
</evidence>
<keyword evidence="1" id="KW-1133">Transmembrane helix</keyword>
<gene>
    <name evidence="2" type="ORF">RBSWK_05121</name>
</gene>
<dbReference type="AlphaFoldDB" id="L7CAK4"/>
<sequence>MLSPDRSGLLHALAQVYLPSSFFYLILAGMVVVAILVGLFMFVTYKGFRRLKFSGRRSGCLSVASIFLAALLLWIFYSSWTRSHQPLEPSGMHQNGPPIEAYEREMEREAARSINR</sequence>
<evidence type="ECO:0000256" key="1">
    <source>
        <dbReference type="SAM" id="Phobius"/>
    </source>
</evidence>
<feature type="transmembrane region" description="Helical" evidence="1">
    <location>
        <begin position="57"/>
        <end position="77"/>
    </location>
</feature>
<keyword evidence="1" id="KW-0472">Membrane</keyword>
<feature type="transmembrane region" description="Helical" evidence="1">
    <location>
        <begin position="22"/>
        <end position="45"/>
    </location>
</feature>
<keyword evidence="1" id="KW-0812">Transmembrane</keyword>
<proteinExistence type="predicted"/>
<accession>L7CAK4</accession>
<dbReference type="PATRIC" id="fig|993516.3.peg.5467"/>
<dbReference type="EMBL" id="AMWG01000140">
    <property type="protein sequence ID" value="ELP30855.1"/>
    <property type="molecule type" value="Genomic_DNA"/>
</dbReference>
<name>L7CAK4_RHOBT</name>
<organism evidence="2 3">
    <name type="scientific">Rhodopirellula baltica SWK14</name>
    <dbReference type="NCBI Taxonomy" id="993516"/>
    <lineage>
        <taxon>Bacteria</taxon>
        <taxon>Pseudomonadati</taxon>
        <taxon>Planctomycetota</taxon>
        <taxon>Planctomycetia</taxon>
        <taxon>Pirellulales</taxon>
        <taxon>Pirellulaceae</taxon>
        <taxon>Rhodopirellula</taxon>
    </lineage>
</organism>
<dbReference type="Proteomes" id="UP000010959">
    <property type="component" value="Unassembled WGS sequence"/>
</dbReference>
<reference evidence="2 3" key="1">
    <citation type="journal article" date="2013" name="Mar. Genomics">
        <title>Expression of sulfatases in Rhodopirellula baltica and the diversity of sulfatases in the genus Rhodopirellula.</title>
        <authorList>
            <person name="Wegner C.E."/>
            <person name="Richter-Heitmann T."/>
            <person name="Klindworth A."/>
            <person name="Klockow C."/>
            <person name="Richter M."/>
            <person name="Achstetter T."/>
            <person name="Glockner F.O."/>
            <person name="Harder J."/>
        </authorList>
    </citation>
    <scope>NUCLEOTIDE SEQUENCE [LARGE SCALE GENOMIC DNA]</scope>
    <source>
        <strain evidence="2 3">SWK14</strain>
    </source>
</reference>
<evidence type="ECO:0000313" key="2">
    <source>
        <dbReference type="EMBL" id="ELP30855.1"/>
    </source>
</evidence>
<comment type="caution">
    <text evidence="2">The sequence shown here is derived from an EMBL/GenBank/DDBJ whole genome shotgun (WGS) entry which is preliminary data.</text>
</comment>
<protein>
    <submittedName>
        <fullName evidence="2">Uncharacterized protein</fullName>
    </submittedName>
</protein>